<evidence type="ECO:0000259" key="6">
    <source>
        <dbReference type="PROSITE" id="PS50850"/>
    </source>
</evidence>
<dbReference type="InterPro" id="IPR005828">
    <property type="entry name" value="MFS_sugar_transport-like"/>
</dbReference>
<sequence>MTKFYVNNLCLHDGDLGTISGALSTRDSKKAIAPPWVPQSGSSTDILIKPLKPRLLPQLMAALLTCWVNLASGASLGYATPALPSLQQPNSRLHITESQGSWVAGLVMLGALAGGVLAGPCISLGRRRALWLVATPLTFAWVLIALAPNVWFLYIAHFILGMCLGIIADASQLYVSETASAQWRGALGCIPVLMFNVGILTCYTAGAWLDWQDLAFFGGGLTLPALLFPIVVPESPSYLVAQGKMGDAIAALHWLRGATYDITSEYHQSSIKYMAYRTIHYIQKHMGSNIHIANHVLQELLHCEKGPGVLGRLKSLCDHEIIRPLLLTGAIRALSRFCGLRAILCYTQTILLSSQSSLDVEVATIITGAVQLIATFIACGLLDRLGRRKLLIGSQGVMGLSLVGLACYHYYHEDLRGTRGNLVGWLPVIAIMVYIVANSIGLGPVSGIIIGELVPQRHRSIASSITGAVSWLSAFIVTKTFLDLKTVLNLHGALWLYGSVCLIGVLFVYFSLPETRGISQYDIEILFTAKRHHNNGLTETKMGQSKSLMVLQVPTNKASICDTCSTQSSKMSSPDNISV</sequence>
<dbReference type="InterPro" id="IPR036259">
    <property type="entry name" value="MFS_trans_sf"/>
</dbReference>
<feature type="transmembrane region" description="Helical" evidence="5">
    <location>
        <begin position="390"/>
        <end position="411"/>
    </location>
</feature>
<dbReference type="PROSITE" id="PS00217">
    <property type="entry name" value="SUGAR_TRANSPORT_2"/>
    <property type="match status" value="1"/>
</dbReference>
<evidence type="ECO:0000256" key="3">
    <source>
        <dbReference type="ARBA" id="ARBA00022989"/>
    </source>
</evidence>
<feature type="transmembrane region" description="Helical" evidence="5">
    <location>
        <begin position="461"/>
        <end position="482"/>
    </location>
</feature>
<feature type="transmembrane region" description="Helical" evidence="5">
    <location>
        <begin position="153"/>
        <end position="175"/>
    </location>
</feature>
<dbReference type="InterPro" id="IPR050549">
    <property type="entry name" value="MFS_Trehalose_Transporter"/>
</dbReference>
<dbReference type="PROSITE" id="PS50850">
    <property type="entry name" value="MFS"/>
    <property type="match status" value="1"/>
</dbReference>
<dbReference type="AlphaFoldDB" id="A0A6L2PKZ1"/>
<dbReference type="PANTHER" id="PTHR48021">
    <property type="match status" value="1"/>
</dbReference>
<dbReference type="Pfam" id="PF00083">
    <property type="entry name" value="Sugar_tr"/>
    <property type="match status" value="1"/>
</dbReference>
<dbReference type="InterPro" id="IPR020846">
    <property type="entry name" value="MFS_dom"/>
</dbReference>
<organism evidence="7 8">
    <name type="scientific">Coptotermes formosanus</name>
    <name type="common">Formosan subterranean termite</name>
    <dbReference type="NCBI Taxonomy" id="36987"/>
    <lineage>
        <taxon>Eukaryota</taxon>
        <taxon>Metazoa</taxon>
        <taxon>Ecdysozoa</taxon>
        <taxon>Arthropoda</taxon>
        <taxon>Hexapoda</taxon>
        <taxon>Insecta</taxon>
        <taxon>Pterygota</taxon>
        <taxon>Neoptera</taxon>
        <taxon>Polyneoptera</taxon>
        <taxon>Dictyoptera</taxon>
        <taxon>Blattodea</taxon>
        <taxon>Blattoidea</taxon>
        <taxon>Termitoidae</taxon>
        <taxon>Rhinotermitidae</taxon>
        <taxon>Coptotermes</taxon>
    </lineage>
</organism>
<keyword evidence="3 5" id="KW-1133">Transmembrane helix</keyword>
<name>A0A6L2PKZ1_COPFO</name>
<feature type="domain" description="Major facilitator superfamily (MFS) profile" evidence="6">
    <location>
        <begin position="61"/>
        <end position="516"/>
    </location>
</feature>
<dbReference type="PANTHER" id="PTHR48021:SF34">
    <property type="entry name" value="FACILITATED TREHALOSE TRANSPORTER TRET1-2 HOMOLOG-LIKE PROTEIN"/>
    <property type="match status" value="1"/>
</dbReference>
<proteinExistence type="predicted"/>
<dbReference type="GO" id="GO:0022857">
    <property type="term" value="F:transmembrane transporter activity"/>
    <property type="evidence" value="ECO:0007669"/>
    <property type="project" value="InterPro"/>
</dbReference>
<dbReference type="OrthoDB" id="6339427at2759"/>
<keyword evidence="8" id="KW-1185">Reference proteome</keyword>
<evidence type="ECO:0000256" key="2">
    <source>
        <dbReference type="ARBA" id="ARBA00022692"/>
    </source>
</evidence>
<dbReference type="EMBL" id="BLKM01000350">
    <property type="protein sequence ID" value="GFG32130.1"/>
    <property type="molecule type" value="Genomic_DNA"/>
</dbReference>
<feature type="transmembrane region" description="Helical" evidence="5">
    <location>
        <begin position="187"/>
        <end position="208"/>
    </location>
</feature>
<protein>
    <recommendedName>
        <fullName evidence="6">Major facilitator superfamily (MFS) profile domain-containing protein</fullName>
    </recommendedName>
</protein>
<comment type="subcellular location">
    <subcellularLocation>
        <location evidence="1">Membrane</location>
        <topology evidence="1">Multi-pass membrane protein</topology>
    </subcellularLocation>
</comment>
<gene>
    <name evidence="7" type="ORF">Cfor_06895</name>
</gene>
<keyword evidence="2 5" id="KW-0812">Transmembrane</keyword>
<dbReference type="InParanoid" id="A0A6L2PKZ1"/>
<dbReference type="Proteomes" id="UP000502823">
    <property type="component" value="Unassembled WGS sequence"/>
</dbReference>
<feature type="transmembrane region" description="Helical" evidence="5">
    <location>
        <begin position="423"/>
        <end position="449"/>
    </location>
</feature>
<feature type="transmembrane region" description="Helical" evidence="5">
    <location>
        <begin position="59"/>
        <end position="80"/>
    </location>
</feature>
<dbReference type="SUPFAM" id="SSF103473">
    <property type="entry name" value="MFS general substrate transporter"/>
    <property type="match status" value="1"/>
</dbReference>
<evidence type="ECO:0000313" key="8">
    <source>
        <dbReference type="Proteomes" id="UP000502823"/>
    </source>
</evidence>
<evidence type="ECO:0000256" key="1">
    <source>
        <dbReference type="ARBA" id="ARBA00004141"/>
    </source>
</evidence>
<feature type="transmembrane region" description="Helical" evidence="5">
    <location>
        <begin position="129"/>
        <end position="147"/>
    </location>
</feature>
<accession>A0A6L2PKZ1</accession>
<dbReference type="Gene3D" id="1.20.1250.20">
    <property type="entry name" value="MFS general substrate transporter like domains"/>
    <property type="match status" value="2"/>
</dbReference>
<evidence type="ECO:0000256" key="4">
    <source>
        <dbReference type="ARBA" id="ARBA00023136"/>
    </source>
</evidence>
<reference evidence="8" key="1">
    <citation type="submission" date="2020-01" db="EMBL/GenBank/DDBJ databases">
        <title>Draft genome sequence of the Termite Coptotermes fromosanus.</title>
        <authorList>
            <person name="Itakura S."/>
            <person name="Yosikawa Y."/>
            <person name="Umezawa K."/>
        </authorList>
    </citation>
    <scope>NUCLEOTIDE SEQUENCE [LARGE SCALE GENOMIC DNA]</scope>
</reference>
<dbReference type="GO" id="GO:0016020">
    <property type="term" value="C:membrane"/>
    <property type="evidence" value="ECO:0007669"/>
    <property type="project" value="UniProtKB-SubCell"/>
</dbReference>
<feature type="transmembrane region" description="Helical" evidence="5">
    <location>
        <begin position="100"/>
        <end position="122"/>
    </location>
</feature>
<evidence type="ECO:0000313" key="7">
    <source>
        <dbReference type="EMBL" id="GFG32130.1"/>
    </source>
</evidence>
<comment type="caution">
    <text evidence="7">The sequence shown here is derived from an EMBL/GenBank/DDBJ whole genome shotgun (WGS) entry which is preliminary data.</text>
</comment>
<feature type="transmembrane region" description="Helical" evidence="5">
    <location>
        <begin position="494"/>
        <end position="512"/>
    </location>
</feature>
<keyword evidence="4 5" id="KW-0472">Membrane</keyword>
<dbReference type="InterPro" id="IPR005829">
    <property type="entry name" value="Sugar_transporter_CS"/>
</dbReference>
<evidence type="ECO:0000256" key="5">
    <source>
        <dbReference type="SAM" id="Phobius"/>
    </source>
</evidence>
<feature type="transmembrane region" description="Helical" evidence="5">
    <location>
        <begin position="214"/>
        <end position="232"/>
    </location>
</feature>